<dbReference type="eggNOG" id="ENOG502QSDG">
    <property type="taxonomic scope" value="Eukaryota"/>
</dbReference>
<dbReference type="OMA" id="YRIQENM"/>
<name>V4LT32_EUTSA</name>
<reference evidence="2 3" key="1">
    <citation type="journal article" date="2013" name="Front. Plant Sci.">
        <title>The Reference Genome of the Halophytic Plant Eutrema salsugineum.</title>
        <authorList>
            <person name="Yang R."/>
            <person name="Jarvis D.E."/>
            <person name="Chen H."/>
            <person name="Beilstein M.A."/>
            <person name="Grimwood J."/>
            <person name="Jenkins J."/>
            <person name="Shu S."/>
            <person name="Prochnik S."/>
            <person name="Xin M."/>
            <person name="Ma C."/>
            <person name="Schmutz J."/>
            <person name="Wing R.A."/>
            <person name="Mitchell-Olds T."/>
            <person name="Schumaker K.S."/>
            <person name="Wang X."/>
        </authorList>
    </citation>
    <scope>NUCLEOTIDE SEQUENCE [LARGE SCALE GENOMIC DNA]</scope>
</reference>
<proteinExistence type="predicted"/>
<feature type="region of interest" description="Disordered" evidence="1">
    <location>
        <begin position="1"/>
        <end position="26"/>
    </location>
</feature>
<gene>
    <name evidence="2" type="ORF">EUTSA_v10015643mg</name>
</gene>
<dbReference type="InterPro" id="IPR022228">
    <property type="entry name" value="DUF3755"/>
</dbReference>
<dbReference type="AlphaFoldDB" id="V4LT32"/>
<evidence type="ECO:0000313" key="2">
    <source>
        <dbReference type="EMBL" id="ESQ43013.1"/>
    </source>
</evidence>
<dbReference type="KEGG" id="eus:EUTSA_v10015643mg"/>
<dbReference type="Pfam" id="PF12579">
    <property type="entry name" value="DUF3755"/>
    <property type="match status" value="1"/>
</dbReference>
<evidence type="ECO:0000256" key="1">
    <source>
        <dbReference type="SAM" id="MobiDB-lite"/>
    </source>
</evidence>
<accession>V4LT32</accession>
<dbReference type="EMBL" id="KI517464">
    <property type="protein sequence ID" value="ESQ43013.1"/>
    <property type="molecule type" value="Genomic_DNA"/>
</dbReference>
<keyword evidence="3" id="KW-1185">Reference proteome</keyword>
<protein>
    <submittedName>
        <fullName evidence="2">Uncharacterized protein</fullName>
    </submittedName>
</protein>
<evidence type="ECO:0000313" key="3">
    <source>
        <dbReference type="Proteomes" id="UP000030689"/>
    </source>
</evidence>
<sequence>EKAADSSAKSSSHLNVHPNGPSYAPPMMPIDTDDGILYKAIGGVSGDLLEQNSQMFNQVSSNFSAFQVNATSIFQLIHENVSILCKAWENILAILNNLNDMPEVMKQMPPLLVMVNEELANSILPRPPHQMKS</sequence>
<feature type="compositionally biased region" description="Low complexity" evidence="1">
    <location>
        <begin position="1"/>
        <end position="12"/>
    </location>
</feature>
<feature type="non-terminal residue" evidence="2">
    <location>
        <position position="1"/>
    </location>
</feature>
<organism evidence="2 3">
    <name type="scientific">Eutrema salsugineum</name>
    <name type="common">Saltwater cress</name>
    <name type="synonym">Sisymbrium salsugineum</name>
    <dbReference type="NCBI Taxonomy" id="72664"/>
    <lineage>
        <taxon>Eukaryota</taxon>
        <taxon>Viridiplantae</taxon>
        <taxon>Streptophyta</taxon>
        <taxon>Embryophyta</taxon>
        <taxon>Tracheophyta</taxon>
        <taxon>Spermatophyta</taxon>
        <taxon>Magnoliopsida</taxon>
        <taxon>eudicotyledons</taxon>
        <taxon>Gunneridae</taxon>
        <taxon>Pentapetalae</taxon>
        <taxon>rosids</taxon>
        <taxon>malvids</taxon>
        <taxon>Brassicales</taxon>
        <taxon>Brassicaceae</taxon>
        <taxon>Eutremeae</taxon>
        <taxon>Eutrema</taxon>
    </lineage>
</organism>
<dbReference type="PANTHER" id="PTHR14000">
    <property type="entry name" value="FINGER CCCH DOMAIN PROTEIN, PUTATIVE (DUF3755)-RELATED"/>
    <property type="match status" value="1"/>
</dbReference>
<dbReference type="Proteomes" id="UP000030689">
    <property type="component" value="Unassembled WGS sequence"/>
</dbReference>
<dbReference type="PANTHER" id="PTHR14000:SF1">
    <property type="entry name" value="HISTONE H2A DEUBIQUITINASE (DUF3755)"/>
    <property type="match status" value="1"/>
</dbReference>
<dbReference type="Gramene" id="ESQ43013">
    <property type="protein sequence ID" value="ESQ43013"/>
    <property type="gene ID" value="EUTSA_v10015643mg"/>
</dbReference>